<sequence length="624" mass="73332">MSKPMYRGKTQVLYSYLPGKTFDYEDEPYIFMVKDVISKPVNKENTDIFYITNKIIRYIYRWDEANRDFPSNLSLNSFYFASIQQVQGRLFPLIFECSNTKCKKVHQFYDLHTERELIRCVKCGSALEQIDLVAVHECGRMDPIWMRKCPVHGDEHIMLERHGSMQITYYEWRCRVPGCNHRTRLFQHCNCKEDPKPRMTIVNHNRSLTYYPHCITMINLKDNSREKKYEDEVTYGKIVAAAYLKLFDYGNQSLLSVLSDAHEKDENIEKMRLLLETMGLTQEQIEMQINSALQQIQNNQAKSKKEKIIERVDQLLKIDDEKIKFVSDELYEYIRITTRVDDNQDIKIYTLDNLLKTNQDNYVNNLVVEYKNAMKLLGLQDVTLIEQLPITYAAFGYSRISRIPNQAKLNCFPLDANDKYHYPVYMDTTKTEALHFQLDLKQVLKWLTMNGIVDIDVTQLSEQEIKAWFINHMEEVDFFGEVANKETKNGEITSYLFTLLHSFAHLVLRQCTMLSGFDVNTLSEYLFPKTMSFMIYVNNRSSFIIGGLFTVFEQSLQNLLYKVKDEGDYCVYDPICKDERGACHACMHIAEFSCSAFNRNLDRNYLYGGIDRRSNKQIVGYFEV</sequence>
<dbReference type="AlphaFoldDB" id="A0A1Z5HYD2"/>
<dbReference type="OrthoDB" id="9134227at2"/>
<name>A0A1Z5HYD2_9FIRM</name>
<accession>A0A1Z5HYD2</accession>
<keyword evidence="1" id="KW-0175">Coiled coil</keyword>
<keyword evidence="3" id="KW-1185">Reference proteome</keyword>
<protein>
    <submittedName>
        <fullName evidence="2">Uncharacterized protein</fullName>
    </submittedName>
</protein>
<organism evidence="2 3">
    <name type="scientific">Calderihabitans maritimus</name>
    <dbReference type="NCBI Taxonomy" id="1246530"/>
    <lineage>
        <taxon>Bacteria</taxon>
        <taxon>Bacillati</taxon>
        <taxon>Bacillota</taxon>
        <taxon>Clostridia</taxon>
        <taxon>Neomoorellales</taxon>
        <taxon>Calderihabitantaceae</taxon>
        <taxon>Calderihabitans</taxon>
    </lineage>
</organism>
<evidence type="ECO:0000313" key="3">
    <source>
        <dbReference type="Proteomes" id="UP000197032"/>
    </source>
</evidence>
<reference evidence="3" key="1">
    <citation type="journal article" date="2017" name="Appl. Environ. Microbiol.">
        <title>Genomic Analysis of Calderihabitans maritimus KKC1, a Thermophilic, Hydrogenogenic, Carboxydotrophic Bacterium Isolated from Marine Sediment.</title>
        <authorList>
            <person name="Omae K."/>
            <person name="Yoneda Y."/>
            <person name="Fukuyama Y."/>
            <person name="Yoshida T."/>
            <person name="Sako Y."/>
        </authorList>
    </citation>
    <scope>NUCLEOTIDE SEQUENCE [LARGE SCALE GENOMIC DNA]</scope>
    <source>
        <strain evidence="3">KKC1</strain>
    </source>
</reference>
<dbReference type="RefSeq" id="WP_088555317.1">
    <property type="nucleotide sequence ID" value="NZ_BDGJ01000215.1"/>
</dbReference>
<comment type="caution">
    <text evidence="2">The sequence shown here is derived from an EMBL/GenBank/DDBJ whole genome shotgun (WGS) entry which is preliminary data.</text>
</comment>
<proteinExistence type="predicted"/>
<evidence type="ECO:0000256" key="1">
    <source>
        <dbReference type="SAM" id="Coils"/>
    </source>
</evidence>
<feature type="coiled-coil region" evidence="1">
    <location>
        <begin position="282"/>
        <end position="318"/>
    </location>
</feature>
<dbReference type="EMBL" id="BDGJ01000215">
    <property type="protein sequence ID" value="GAW94367.1"/>
    <property type="molecule type" value="Genomic_DNA"/>
</dbReference>
<dbReference type="Proteomes" id="UP000197032">
    <property type="component" value="Unassembled WGS sequence"/>
</dbReference>
<gene>
    <name evidence="2" type="ORF">KKC1_34730</name>
</gene>
<evidence type="ECO:0000313" key="2">
    <source>
        <dbReference type="EMBL" id="GAW94367.1"/>
    </source>
</evidence>